<dbReference type="CDD" id="cd24133">
    <property type="entry name" value="ASKHA_NBD_TsaD_bac"/>
    <property type="match status" value="1"/>
</dbReference>
<keyword evidence="4 7" id="KW-0408">Iron</keyword>
<feature type="binding site" evidence="7">
    <location>
        <position position="298"/>
    </location>
    <ligand>
        <name>Fe cation</name>
        <dbReference type="ChEBI" id="CHEBI:24875"/>
    </ligand>
</feature>
<dbReference type="RefSeq" id="WP_200674927.1">
    <property type="nucleotide sequence ID" value="NZ_JAACYA010000002.1"/>
</dbReference>
<evidence type="ECO:0000256" key="6">
    <source>
        <dbReference type="ARBA" id="ARBA00048117"/>
    </source>
</evidence>
<comment type="function">
    <text evidence="7">Required for the formation of a threonylcarbamoyl group on adenosine at position 37 (t(6)A37) in tRNAs that read codons beginning with adenine. Is involved in the transfer of the threonylcarbamoyl moiety of threonylcarbamoyl-AMP (TC-AMP) to the N6 group of A37, together with TsaE and TsaB. TsaD likely plays a direct catalytic role in this reaction.</text>
</comment>
<feature type="binding site" evidence="7">
    <location>
        <position position="111"/>
    </location>
    <ligand>
        <name>Fe cation</name>
        <dbReference type="ChEBI" id="CHEBI:24875"/>
    </ligand>
</feature>
<comment type="catalytic activity">
    <reaction evidence="6 7">
        <text>L-threonylcarbamoyladenylate + adenosine(37) in tRNA = N(6)-L-threonylcarbamoyladenosine(37) in tRNA + AMP + H(+)</text>
        <dbReference type="Rhea" id="RHEA:37059"/>
        <dbReference type="Rhea" id="RHEA-COMP:10162"/>
        <dbReference type="Rhea" id="RHEA-COMP:10163"/>
        <dbReference type="ChEBI" id="CHEBI:15378"/>
        <dbReference type="ChEBI" id="CHEBI:73682"/>
        <dbReference type="ChEBI" id="CHEBI:74411"/>
        <dbReference type="ChEBI" id="CHEBI:74418"/>
        <dbReference type="ChEBI" id="CHEBI:456215"/>
        <dbReference type="EC" id="2.3.1.234"/>
    </reaction>
</comment>
<evidence type="ECO:0000256" key="4">
    <source>
        <dbReference type="ARBA" id="ARBA00023004"/>
    </source>
</evidence>
<evidence type="ECO:0000256" key="1">
    <source>
        <dbReference type="ARBA" id="ARBA00022679"/>
    </source>
</evidence>
<evidence type="ECO:0000313" key="10">
    <source>
        <dbReference type="Proteomes" id="UP000772812"/>
    </source>
</evidence>
<evidence type="ECO:0000256" key="7">
    <source>
        <dbReference type="HAMAP-Rule" id="MF_01445"/>
    </source>
</evidence>
<keyword evidence="7" id="KW-0963">Cytoplasm</keyword>
<feature type="binding site" evidence="7">
    <location>
        <position position="183"/>
    </location>
    <ligand>
        <name>substrate</name>
    </ligand>
</feature>
<keyword evidence="1 7" id="KW-0808">Transferase</keyword>
<keyword evidence="3 7" id="KW-0479">Metal-binding</keyword>
<organism evidence="9 10">
    <name type="scientific">Persephonella atlantica</name>
    <dbReference type="NCBI Taxonomy" id="2699429"/>
    <lineage>
        <taxon>Bacteria</taxon>
        <taxon>Pseudomonadati</taxon>
        <taxon>Aquificota</taxon>
        <taxon>Aquificia</taxon>
        <taxon>Aquificales</taxon>
        <taxon>Hydrogenothermaceae</taxon>
        <taxon>Persephonella</taxon>
    </lineage>
</organism>
<proteinExistence type="inferred from homology"/>
<dbReference type="PROSITE" id="PS01016">
    <property type="entry name" value="GLYCOPROTEASE"/>
    <property type="match status" value="1"/>
</dbReference>
<dbReference type="HAMAP" id="MF_01445">
    <property type="entry name" value="TsaD"/>
    <property type="match status" value="1"/>
</dbReference>
<sequence length="343" mass="37769">MIVLGIETSCDDTGVCLFHSEKGIISNVVSSQVKLHAEWGGVYPDLAAREHTRNIIPVLDRAVKEAKVKLSDIDAIAVTVAPGLIVSLVIGISSAKALSWSLKKPLIPVHHIEAHIFAIFIEQEVHFPFIALVVSGGHTELYIIRGFEDYLYLGGTLDDAAGEAYDKVARILGLGYPGGPIIDSLAKKGREVIKLPRPLLKDRGKNRFNFSFSGLKTAVMREAQKGIYRKEDIAHSFQEAVVDVLVGKTVDAVIEYGIKNVVVAGGVSANSRLRERFQEESQKTGFSVYFPPLYLCTDNGAMIAYTGYRRFKETGRTTGLDFEGKARLRLDRFVDYIRRGAGQ</sequence>
<dbReference type="EC" id="2.3.1.234" evidence="7"/>
<reference evidence="9 10" key="1">
    <citation type="journal article" date="2021" name="Syst. Appl. Microbiol.">
        <title>Persephonella atlantica sp. nov.: How to adapt to physico-chemical gradients in high temperature hydrothermal habitats.</title>
        <authorList>
            <person name="Francois D.X."/>
            <person name="Godfroy A."/>
            <person name="Mathien C."/>
            <person name="Aube J."/>
            <person name="Cathalot C."/>
            <person name="Lesongeur F."/>
            <person name="L'Haridon S."/>
            <person name="Philippon X."/>
            <person name="Roussel E.G."/>
        </authorList>
    </citation>
    <scope>NUCLEOTIDE SEQUENCE [LARGE SCALE GENOMIC DNA]</scope>
    <source>
        <strain evidence="9 10">MO1340</strain>
    </source>
</reference>
<feature type="binding site" evidence="7">
    <location>
        <begin position="133"/>
        <end position="137"/>
    </location>
    <ligand>
        <name>substrate</name>
    </ligand>
</feature>
<dbReference type="EMBL" id="JAACYA010000002">
    <property type="protein sequence ID" value="MBK3333341.1"/>
    <property type="molecule type" value="Genomic_DNA"/>
</dbReference>
<dbReference type="InterPro" id="IPR017860">
    <property type="entry name" value="Peptidase_M22_CS"/>
</dbReference>
<dbReference type="Gene3D" id="3.30.420.40">
    <property type="match status" value="2"/>
</dbReference>
<dbReference type="Proteomes" id="UP000772812">
    <property type="component" value="Unassembled WGS sequence"/>
</dbReference>
<dbReference type="InterPro" id="IPR000905">
    <property type="entry name" value="Gcp-like_dom"/>
</dbReference>
<dbReference type="InterPro" id="IPR043129">
    <property type="entry name" value="ATPase_NBD"/>
</dbReference>
<evidence type="ECO:0000313" key="9">
    <source>
        <dbReference type="EMBL" id="MBK3333341.1"/>
    </source>
</evidence>
<dbReference type="Pfam" id="PF00814">
    <property type="entry name" value="TsaD"/>
    <property type="match status" value="1"/>
</dbReference>
<feature type="domain" description="Gcp-like" evidence="8">
    <location>
        <begin position="24"/>
        <end position="305"/>
    </location>
</feature>
<dbReference type="SUPFAM" id="SSF53067">
    <property type="entry name" value="Actin-like ATPase domain"/>
    <property type="match status" value="1"/>
</dbReference>
<dbReference type="NCBIfam" id="TIGR03723">
    <property type="entry name" value="T6A_TsaD_YgjD"/>
    <property type="match status" value="1"/>
</dbReference>
<comment type="caution">
    <text evidence="9">The sequence shown here is derived from an EMBL/GenBank/DDBJ whole genome shotgun (WGS) entry which is preliminary data.</text>
</comment>
<dbReference type="InterPro" id="IPR017861">
    <property type="entry name" value="KAE1/TsaD"/>
</dbReference>
<comment type="similarity">
    <text evidence="7">Belongs to the KAE1 / TsaD family.</text>
</comment>
<evidence type="ECO:0000256" key="2">
    <source>
        <dbReference type="ARBA" id="ARBA00022694"/>
    </source>
</evidence>
<dbReference type="PRINTS" id="PR00789">
    <property type="entry name" value="OSIALOPTASE"/>
</dbReference>
<feature type="binding site" evidence="7">
    <location>
        <position position="179"/>
    </location>
    <ligand>
        <name>substrate</name>
    </ligand>
</feature>
<accession>A0ABS1GKB5</accession>
<feature type="binding site" evidence="7">
    <location>
        <position position="270"/>
    </location>
    <ligand>
        <name>substrate</name>
    </ligand>
</feature>
<evidence type="ECO:0000259" key="8">
    <source>
        <dbReference type="Pfam" id="PF00814"/>
    </source>
</evidence>
<dbReference type="GO" id="GO:0061711">
    <property type="term" value="F:tRNA N(6)-L-threonylcarbamoyladenine synthase activity"/>
    <property type="evidence" value="ECO:0007669"/>
    <property type="project" value="UniProtKB-EC"/>
</dbReference>
<dbReference type="PANTHER" id="PTHR11735">
    <property type="entry name" value="TRNA N6-ADENOSINE THREONYLCARBAMOYLTRANSFERASE"/>
    <property type="match status" value="1"/>
</dbReference>
<keyword evidence="10" id="KW-1185">Reference proteome</keyword>
<dbReference type="PANTHER" id="PTHR11735:SF6">
    <property type="entry name" value="TRNA N6-ADENOSINE THREONYLCARBAMOYLTRANSFERASE, MITOCHONDRIAL"/>
    <property type="match status" value="1"/>
</dbReference>
<keyword evidence="2 7" id="KW-0819">tRNA processing</keyword>
<comment type="cofactor">
    <cofactor evidence="7">
        <name>Fe(2+)</name>
        <dbReference type="ChEBI" id="CHEBI:29033"/>
    </cofactor>
    <text evidence="7">Binds 1 Fe(2+) ion per subunit.</text>
</comment>
<protein>
    <recommendedName>
        <fullName evidence="7">tRNA N6-adenosine threonylcarbamoyltransferase</fullName>
        <ecNumber evidence="7">2.3.1.234</ecNumber>
    </recommendedName>
    <alternativeName>
        <fullName evidence="7">N6-L-threonylcarbamoyladenine synthase</fullName>
        <shortName evidence="7">t(6)A synthase</shortName>
    </alternativeName>
    <alternativeName>
        <fullName evidence="7">t(6)A37 threonylcarbamoyladenosine biosynthesis protein TsaD</fullName>
    </alternativeName>
    <alternativeName>
        <fullName evidence="7">tRNA threonylcarbamoyladenosine biosynthesis protein TsaD</fullName>
    </alternativeName>
</protein>
<gene>
    <name evidence="7 9" type="primary">tsaD</name>
    <name evidence="9" type="ORF">GWK41_09690</name>
</gene>
<evidence type="ECO:0000256" key="3">
    <source>
        <dbReference type="ARBA" id="ARBA00022723"/>
    </source>
</evidence>
<name>A0ABS1GKB5_9AQUI</name>
<comment type="subcellular location">
    <subcellularLocation>
        <location evidence="7">Cytoplasm</location>
    </subcellularLocation>
</comment>
<evidence type="ECO:0000256" key="5">
    <source>
        <dbReference type="ARBA" id="ARBA00023315"/>
    </source>
</evidence>
<dbReference type="InterPro" id="IPR022450">
    <property type="entry name" value="TsaD"/>
</dbReference>
<feature type="binding site" evidence="7">
    <location>
        <position position="166"/>
    </location>
    <ligand>
        <name>substrate</name>
    </ligand>
</feature>
<keyword evidence="5 7" id="KW-0012">Acyltransferase</keyword>
<feature type="binding site" evidence="7">
    <location>
        <position position="115"/>
    </location>
    <ligand>
        <name>Fe cation</name>
        <dbReference type="ChEBI" id="CHEBI:24875"/>
    </ligand>
</feature>
<dbReference type="NCBIfam" id="TIGR00329">
    <property type="entry name" value="gcp_kae1"/>
    <property type="match status" value="1"/>
</dbReference>